<dbReference type="RefSeq" id="WP_055263790.1">
    <property type="nucleotide sequence ID" value="NZ_CYXV01000014.1"/>
</dbReference>
<evidence type="ECO:0008006" key="3">
    <source>
        <dbReference type="Google" id="ProtNLM"/>
    </source>
</evidence>
<name>A0A173UFA0_9FIRM</name>
<proteinExistence type="predicted"/>
<dbReference type="EMBL" id="CYXV01000014">
    <property type="protein sequence ID" value="CUN13631.1"/>
    <property type="molecule type" value="Genomic_DNA"/>
</dbReference>
<evidence type="ECO:0000313" key="2">
    <source>
        <dbReference type="Proteomes" id="UP000095495"/>
    </source>
</evidence>
<sequence length="126" mass="14741">MSYTLVEQVKIRLKQFHIEEVEDEVTGEKSDKVVFDEKECNPLIEQLLEQARKEIISRRNYPDTYTQDQIDSDVKNYENIMVNLAVYDRSQAGEAYMASFSENGVSRTWKDRESLFVGVFPFVKAM</sequence>
<dbReference type="AlphaFoldDB" id="A0A173UFA0"/>
<evidence type="ECO:0000313" key="1">
    <source>
        <dbReference type="EMBL" id="CUN13631.1"/>
    </source>
</evidence>
<gene>
    <name evidence="1" type="ORF">ERS852420_02943</name>
</gene>
<dbReference type="Proteomes" id="UP000095495">
    <property type="component" value="Unassembled WGS sequence"/>
</dbReference>
<organism evidence="1 2">
    <name type="scientific">Roseburia faecis</name>
    <dbReference type="NCBI Taxonomy" id="301302"/>
    <lineage>
        <taxon>Bacteria</taxon>
        <taxon>Bacillati</taxon>
        <taxon>Bacillota</taxon>
        <taxon>Clostridia</taxon>
        <taxon>Lachnospirales</taxon>
        <taxon>Lachnospiraceae</taxon>
        <taxon>Roseburia</taxon>
    </lineage>
</organism>
<accession>A0A173UFA0</accession>
<reference evidence="1 2" key="1">
    <citation type="submission" date="2015-09" db="EMBL/GenBank/DDBJ databases">
        <authorList>
            <consortium name="Pathogen Informatics"/>
        </authorList>
    </citation>
    <scope>NUCLEOTIDE SEQUENCE [LARGE SCALE GENOMIC DNA]</scope>
    <source>
        <strain evidence="1 2">2789STDY5608863</strain>
    </source>
</reference>
<protein>
    <recommendedName>
        <fullName evidence="3">Phage gp6-like head-tail connector protein</fullName>
    </recommendedName>
</protein>